<dbReference type="Gene3D" id="3.50.50.100">
    <property type="match status" value="1"/>
</dbReference>
<protein>
    <recommendedName>
        <fullName evidence="1">FAD/NAD(P)-binding domain-containing protein</fullName>
    </recommendedName>
</protein>
<gene>
    <name evidence="2" type="ORF">K7432_014291</name>
</gene>
<dbReference type="PRINTS" id="PR00368">
    <property type="entry name" value="FADPNR"/>
</dbReference>
<feature type="domain" description="FAD/NAD(P)-binding" evidence="1">
    <location>
        <begin position="9"/>
        <end position="315"/>
    </location>
</feature>
<organism evidence="2 3">
    <name type="scientific">Basidiobolus ranarum</name>
    <dbReference type="NCBI Taxonomy" id="34480"/>
    <lineage>
        <taxon>Eukaryota</taxon>
        <taxon>Fungi</taxon>
        <taxon>Fungi incertae sedis</taxon>
        <taxon>Zoopagomycota</taxon>
        <taxon>Entomophthoromycotina</taxon>
        <taxon>Basidiobolomycetes</taxon>
        <taxon>Basidiobolales</taxon>
        <taxon>Basidiobolaceae</taxon>
        <taxon>Basidiobolus</taxon>
    </lineage>
</organism>
<dbReference type="PRINTS" id="PR00411">
    <property type="entry name" value="PNDRDTASEI"/>
</dbReference>
<dbReference type="PANTHER" id="PTHR43735">
    <property type="entry name" value="APOPTOSIS-INDUCING FACTOR 1"/>
    <property type="match status" value="1"/>
</dbReference>
<dbReference type="InterPro" id="IPR023753">
    <property type="entry name" value="FAD/NAD-binding_dom"/>
</dbReference>
<name>A0ABR2WHU4_9FUNG</name>
<dbReference type="Pfam" id="PF07992">
    <property type="entry name" value="Pyr_redox_2"/>
    <property type="match status" value="1"/>
</dbReference>
<dbReference type="EMBL" id="JASJQH010001586">
    <property type="protein sequence ID" value="KAK9761074.1"/>
    <property type="molecule type" value="Genomic_DNA"/>
</dbReference>
<dbReference type="SUPFAM" id="SSF51905">
    <property type="entry name" value="FAD/NAD(P)-binding domain"/>
    <property type="match status" value="1"/>
</dbReference>
<dbReference type="PANTHER" id="PTHR43735:SF24">
    <property type="entry name" value="NUCLEOTIDE-DISULPHIDE OXIDOREDUCTASE AMID-LIKE, PUTATIVE (AFU_ORTHOLOGUE AFUA_1G17180)-RELATED"/>
    <property type="match status" value="1"/>
</dbReference>
<evidence type="ECO:0000259" key="1">
    <source>
        <dbReference type="Pfam" id="PF07992"/>
    </source>
</evidence>
<accession>A0ABR2WHU4</accession>
<evidence type="ECO:0000313" key="3">
    <source>
        <dbReference type="Proteomes" id="UP001479436"/>
    </source>
</evidence>
<keyword evidence="3" id="KW-1185">Reference proteome</keyword>
<evidence type="ECO:0000313" key="2">
    <source>
        <dbReference type="EMBL" id="KAK9761074.1"/>
    </source>
</evidence>
<reference evidence="2 3" key="1">
    <citation type="submission" date="2023-04" db="EMBL/GenBank/DDBJ databases">
        <title>Genome of Basidiobolus ranarum AG-B5.</title>
        <authorList>
            <person name="Stajich J.E."/>
            <person name="Carter-House D."/>
            <person name="Gryganskyi A."/>
        </authorList>
    </citation>
    <scope>NUCLEOTIDE SEQUENCE [LARGE SCALE GENOMIC DNA]</scope>
    <source>
        <strain evidence="2 3">AG-B5</strain>
    </source>
</reference>
<sequence length="392" mass="43684">MLSSSVETRIAIIGANYAGLSVAKNLCTLFATEEEHRIKISIFDKRDGFVHDIGMTRGLACPEFGEGLWIDYTEFPWINSEMIEIVKAEVVAVYKNHLVLEDKKEIPFDYAIIGTGLHRNPPIWPIATSKKEFVDEITEYNKKTLLDTDSVVVVGAGAVGVEMAADLKCEFPEKKVTLIHSRAAPIVGPFSQEFRDKVVEELEIMGVELVFNERVKTQEEIVTEEGEKKIYEIITEKGRRILANAVINCTGTGKPASSFLRLDETTEEPLLTDSRLIRVRESMQLADPAYPHIFAIGDVNDFQDIKLAGAAIYQGYFAARNIHKLVTIADADVELEKYPRLHQHLILIMGREHGASETADGVGGLETVRSLMMDDMGLTTCKKTLGYFGEAQ</sequence>
<proteinExistence type="predicted"/>
<dbReference type="Proteomes" id="UP001479436">
    <property type="component" value="Unassembled WGS sequence"/>
</dbReference>
<comment type="caution">
    <text evidence="2">The sequence shown here is derived from an EMBL/GenBank/DDBJ whole genome shotgun (WGS) entry which is preliminary data.</text>
</comment>
<dbReference type="InterPro" id="IPR036188">
    <property type="entry name" value="FAD/NAD-bd_sf"/>
</dbReference>